<organism evidence="1 2">
    <name type="scientific">Virgisporangium aurantiacum</name>
    <dbReference type="NCBI Taxonomy" id="175570"/>
    <lineage>
        <taxon>Bacteria</taxon>
        <taxon>Bacillati</taxon>
        <taxon>Actinomycetota</taxon>
        <taxon>Actinomycetes</taxon>
        <taxon>Micromonosporales</taxon>
        <taxon>Micromonosporaceae</taxon>
        <taxon>Virgisporangium</taxon>
    </lineage>
</organism>
<dbReference type="AlphaFoldDB" id="A0A8J4E5B0"/>
<dbReference type="EMBL" id="BOPG01000083">
    <property type="protein sequence ID" value="GIJ62860.1"/>
    <property type="molecule type" value="Genomic_DNA"/>
</dbReference>
<sequence length="106" mass="12405">MARSARSYHEEAEQLRAHGWTYREIVARWRDRHGFNSRVAFRLAHGMTQADVAQRWNEQWPDSDAPKTGKHISYWEIWPGPAGRAPSAETLDRARIPIPVQRWRSA</sequence>
<dbReference type="Proteomes" id="UP000612585">
    <property type="component" value="Unassembled WGS sequence"/>
</dbReference>
<evidence type="ECO:0000313" key="2">
    <source>
        <dbReference type="Proteomes" id="UP000612585"/>
    </source>
</evidence>
<gene>
    <name evidence="1" type="ORF">Vau01_103760</name>
</gene>
<reference evidence="1" key="1">
    <citation type="submission" date="2021-01" db="EMBL/GenBank/DDBJ databases">
        <title>Whole genome shotgun sequence of Virgisporangium aurantiacum NBRC 16421.</title>
        <authorList>
            <person name="Komaki H."/>
            <person name="Tamura T."/>
        </authorList>
    </citation>
    <scope>NUCLEOTIDE SEQUENCE</scope>
    <source>
        <strain evidence="1">NBRC 16421</strain>
    </source>
</reference>
<comment type="caution">
    <text evidence="1">The sequence shown here is derived from an EMBL/GenBank/DDBJ whole genome shotgun (WGS) entry which is preliminary data.</text>
</comment>
<keyword evidence="2" id="KW-1185">Reference proteome</keyword>
<accession>A0A8J4E5B0</accession>
<proteinExistence type="predicted"/>
<protein>
    <submittedName>
        <fullName evidence="1">Uncharacterized protein</fullName>
    </submittedName>
</protein>
<name>A0A8J4E5B0_9ACTN</name>
<evidence type="ECO:0000313" key="1">
    <source>
        <dbReference type="EMBL" id="GIJ62860.1"/>
    </source>
</evidence>